<dbReference type="EMBL" id="PVWQ01000001">
    <property type="protein sequence ID" value="RDW93681.1"/>
    <property type="molecule type" value="Genomic_DNA"/>
</dbReference>
<sequence length="102" mass="10914">MQPAKQMAAPMPNKPPWYQGQQAPPQYMYSGTNGRLIPNPMARSMNPSAAQQDEAVVSGNADETADVDAHADMVDEPESYEMGGTGAADRGEEAGDGYYGFQ</sequence>
<evidence type="ECO:0000256" key="1">
    <source>
        <dbReference type="SAM" id="MobiDB-lite"/>
    </source>
</evidence>
<feature type="region of interest" description="Disordered" evidence="1">
    <location>
        <begin position="1"/>
        <end position="102"/>
    </location>
</feature>
<evidence type="ECO:0000313" key="2">
    <source>
        <dbReference type="EMBL" id="RDW93681.1"/>
    </source>
</evidence>
<name>A0A3D8T5H0_9EURO</name>
<feature type="compositionally biased region" description="Polar residues" evidence="1">
    <location>
        <begin position="19"/>
        <end position="33"/>
    </location>
</feature>
<dbReference type="GeneID" id="38111373"/>
<dbReference type="RefSeq" id="XP_026608864.1">
    <property type="nucleotide sequence ID" value="XM_026743019.1"/>
</dbReference>
<gene>
    <name evidence="2" type="ORF">DSM5745_01003</name>
</gene>
<evidence type="ECO:0000313" key="3">
    <source>
        <dbReference type="Proteomes" id="UP000256690"/>
    </source>
</evidence>
<dbReference type="AlphaFoldDB" id="A0A3D8T5H0"/>
<dbReference type="Proteomes" id="UP000256690">
    <property type="component" value="Unassembled WGS sequence"/>
</dbReference>
<proteinExistence type="predicted"/>
<keyword evidence="3" id="KW-1185">Reference proteome</keyword>
<protein>
    <submittedName>
        <fullName evidence="2">Uncharacterized protein</fullName>
    </submittedName>
</protein>
<reference evidence="2 3" key="1">
    <citation type="journal article" date="2018" name="IMA Fungus">
        <title>IMA Genome-F 9: Draft genome sequence of Annulohypoxylon stygium, Aspergillus mulundensis, Berkeleyomyces basicola (syn. Thielaviopsis basicola), Ceratocystis smalleyi, two Cercospora beticola strains, Coleophoma cylindrospora, Fusarium fracticaudum, Phialophora cf. hyalina, and Morchella septimelata.</title>
        <authorList>
            <person name="Wingfield B.D."/>
            <person name="Bills G.F."/>
            <person name="Dong Y."/>
            <person name="Huang W."/>
            <person name="Nel W.J."/>
            <person name="Swalarsk-Parry B.S."/>
            <person name="Vaghefi N."/>
            <person name="Wilken P.M."/>
            <person name="An Z."/>
            <person name="de Beer Z.W."/>
            <person name="De Vos L."/>
            <person name="Chen L."/>
            <person name="Duong T.A."/>
            <person name="Gao Y."/>
            <person name="Hammerbacher A."/>
            <person name="Kikkert J.R."/>
            <person name="Li Y."/>
            <person name="Li H."/>
            <person name="Li K."/>
            <person name="Li Q."/>
            <person name="Liu X."/>
            <person name="Ma X."/>
            <person name="Naidoo K."/>
            <person name="Pethybridge S.J."/>
            <person name="Sun J."/>
            <person name="Steenkamp E.T."/>
            <person name="van der Nest M.A."/>
            <person name="van Wyk S."/>
            <person name="Wingfield M.J."/>
            <person name="Xiong C."/>
            <person name="Yue Q."/>
            <person name="Zhang X."/>
        </authorList>
    </citation>
    <scope>NUCLEOTIDE SEQUENCE [LARGE SCALE GENOMIC DNA]</scope>
    <source>
        <strain evidence="2 3">DSM 5745</strain>
    </source>
</reference>
<organism evidence="2 3">
    <name type="scientific">Aspergillus mulundensis</name>
    <dbReference type="NCBI Taxonomy" id="1810919"/>
    <lineage>
        <taxon>Eukaryota</taxon>
        <taxon>Fungi</taxon>
        <taxon>Dikarya</taxon>
        <taxon>Ascomycota</taxon>
        <taxon>Pezizomycotina</taxon>
        <taxon>Eurotiomycetes</taxon>
        <taxon>Eurotiomycetidae</taxon>
        <taxon>Eurotiales</taxon>
        <taxon>Aspergillaceae</taxon>
        <taxon>Aspergillus</taxon>
        <taxon>Aspergillus subgen. Nidulantes</taxon>
    </lineage>
</organism>
<accession>A0A3D8T5H0</accession>
<comment type="caution">
    <text evidence="2">The sequence shown here is derived from an EMBL/GenBank/DDBJ whole genome shotgun (WGS) entry which is preliminary data.</text>
</comment>